<gene>
    <name evidence="2" type="ORF">CHO01_40300</name>
    <name evidence="3" type="ORF">HNR08_002018</name>
</gene>
<dbReference type="EMBL" id="JACHDN010000001">
    <property type="protein sequence ID" value="MBB5473282.1"/>
    <property type="molecule type" value="Genomic_DNA"/>
</dbReference>
<dbReference type="AlphaFoldDB" id="A0A511FK15"/>
<accession>A0A511FK15</accession>
<organism evidence="2 4">
    <name type="scientific">Cellulomonas hominis</name>
    <dbReference type="NCBI Taxonomy" id="156981"/>
    <lineage>
        <taxon>Bacteria</taxon>
        <taxon>Bacillati</taxon>
        <taxon>Actinomycetota</taxon>
        <taxon>Actinomycetes</taxon>
        <taxon>Micrococcales</taxon>
        <taxon>Cellulomonadaceae</taxon>
        <taxon>Cellulomonas</taxon>
    </lineage>
</organism>
<dbReference type="Pfam" id="PF01402">
    <property type="entry name" value="RHH_1"/>
    <property type="match status" value="1"/>
</dbReference>
<dbReference type="Proteomes" id="UP000564629">
    <property type="component" value="Unassembled WGS sequence"/>
</dbReference>
<proteinExistence type="predicted"/>
<feature type="domain" description="Ribbon-helix-helix protein CopG" evidence="1">
    <location>
        <begin position="7"/>
        <end position="38"/>
    </location>
</feature>
<evidence type="ECO:0000259" key="1">
    <source>
        <dbReference type="Pfam" id="PF01402"/>
    </source>
</evidence>
<comment type="caution">
    <text evidence="2">The sequence shown here is derived from an EMBL/GenBank/DDBJ whole genome shotgun (WGS) entry which is preliminary data.</text>
</comment>
<dbReference type="InterPro" id="IPR002145">
    <property type="entry name" value="CopG"/>
</dbReference>
<dbReference type="GO" id="GO:0006355">
    <property type="term" value="P:regulation of DNA-templated transcription"/>
    <property type="evidence" value="ECO:0007669"/>
    <property type="project" value="InterPro"/>
</dbReference>
<dbReference type="OrthoDB" id="9803128at2"/>
<sequence>MSQLVVRTDPETDRALEHLVELTGRKRSEVVREAIRAAEYEALLTLAAQQAAALRDDPHDRAEVAAAAADLEPLRAW</sequence>
<reference evidence="2 4" key="1">
    <citation type="submission" date="2019-07" db="EMBL/GenBank/DDBJ databases">
        <title>Whole genome shotgun sequence of Cellulomonas hominis NBRC 16055.</title>
        <authorList>
            <person name="Hosoyama A."/>
            <person name="Uohara A."/>
            <person name="Ohji S."/>
            <person name="Ichikawa N."/>
        </authorList>
    </citation>
    <scope>NUCLEOTIDE SEQUENCE [LARGE SCALE GENOMIC DNA]</scope>
    <source>
        <strain evidence="2 4">NBRC 16055</strain>
    </source>
</reference>
<protein>
    <submittedName>
        <fullName evidence="3">Putative transcriptional regulator</fullName>
    </submittedName>
</protein>
<keyword evidence="4" id="KW-1185">Reference proteome</keyword>
<evidence type="ECO:0000313" key="2">
    <source>
        <dbReference type="EMBL" id="GEL48914.1"/>
    </source>
</evidence>
<evidence type="ECO:0000313" key="4">
    <source>
        <dbReference type="Proteomes" id="UP000321723"/>
    </source>
</evidence>
<dbReference type="RefSeq" id="WP_146840911.1">
    <property type="nucleotide sequence ID" value="NZ_BJVQ01000140.1"/>
</dbReference>
<dbReference type="EMBL" id="BJVQ01000140">
    <property type="protein sequence ID" value="GEL48914.1"/>
    <property type="molecule type" value="Genomic_DNA"/>
</dbReference>
<dbReference type="Proteomes" id="UP000321723">
    <property type="component" value="Unassembled WGS sequence"/>
</dbReference>
<evidence type="ECO:0000313" key="3">
    <source>
        <dbReference type="EMBL" id="MBB5473282.1"/>
    </source>
</evidence>
<evidence type="ECO:0000313" key="5">
    <source>
        <dbReference type="Proteomes" id="UP000564629"/>
    </source>
</evidence>
<reference evidence="3 5" key="2">
    <citation type="submission" date="2020-08" db="EMBL/GenBank/DDBJ databases">
        <title>Sequencing the genomes of 1000 actinobacteria strains.</title>
        <authorList>
            <person name="Klenk H.-P."/>
        </authorList>
    </citation>
    <scope>NUCLEOTIDE SEQUENCE [LARGE SCALE GENOMIC DNA]</scope>
    <source>
        <strain evidence="3 5">DSM 9581</strain>
    </source>
</reference>
<name>A0A511FK15_9CELL</name>